<dbReference type="HAMAP" id="MF_00675">
    <property type="entry name" value="UxaC"/>
    <property type="match status" value="1"/>
</dbReference>
<dbReference type="GO" id="GO:0008880">
    <property type="term" value="F:glucuronate isomerase activity"/>
    <property type="evidence" value="ECO:0007669"/>
    <property type="project" value="UniProtKB-UniRule"/>
</dbReference>
<evidence type="ECO:0000256" key="1">
    <source>
        <dbReference type="ARBA" id="ARBA00001165"/>
    </source>
</evidence>
<accession>A0A9E2KNV5</accession>
<evidence type="ECO:0000256" key="3">
    <source>
        <dbReference type="ARBA" id="ARBA00008397"/>
    </source>
</evidence>
<sequence>MSFINEDFLLYSKTAKVLFNNFAKDAPIFDWHCHLPPEQIANDHHFSNITELWLGGDHYKWRLMRLAGVDEKYITHEGSPKDKFLAYCQVMPQCCGNPVYHWSHLELKRFFNIDEELNAKNGELLWEKCNARIQEADFSARQLMLRSNVRYVCTSDDPADSLEHHQKLASDSAFPIKVFPAFRPDKYLNLTLAGFKEQLERLGTAAGVCIDSYENLVKALKLRIEYFHQNGARHSDHGWDVVRFVTASPAELNIILEKAITGQAISLEECAQWRSSLMLELAREYCKHHWVMQIHIGALRSINTRMLALHGRDCGYDCSGDTPYLNQLAMFLDTLESEGNLTDTVLFSLSPNDDLALNNLAGCFPGDAHRAKVQLGPAWWLNDHIDGMRRQLTSFANSGVLATFIGMVTDSRSFLSYPRFEYFRRILCNFVGEMIDRSEFTSDLDAAGEIIRNICYNNAYAKYFGNMPR</sequence>
<protein>
    <recommendedName>
        <fullName evidence="5 7">Uronate isomerase</fullName>
        <ecNumber evidence="4 7">5.3.1.12</ecNumber>
    </recommendedName>
    <alternativeName>
        <fullName evidence="7">Glucuronate isomerase</fullName>
    </alternativeName>
    <alternativeName>
        <fullName evidence="7">Uronic isomerase</fullName>
    </alternativeName>
</protein>
<dbReference type="PANTHER" id="PTHR30068">
    <property type="entry name" value="URONATE ISOMERASE"/>
    <property type="match status" value="1"/>
</dbReference>
<dbReference type="InterPro" id="IPR003766">
    <property type="entry name" value="Uronate_isomerase"/>
</dbReference>
<evidence type="ECO:0000256" key="6">
    <source>
        <dbReference type="ARBA" id="ARBA00023235"/>
    </source>
</evidence>
<evidence type="ECO:0000256" key="2">
    <source>
        <dbReference type="ARBA" id="ARBA00004892"/>
    </source>
</evidence>
<dbReference type="GO" id="GO:0042840">
    <property type="term" value="P:D-glucuronate catabolic process"/>
    <property type="evidence" value="ECO:0007669"/>
    <property type="project" value="TreeGrafter"/>
</dbReference>
<comment type="caution">
    <text evidence="8">The sequence shown here is derived from an EMBL/GenBank/DDBJ whole genome shotgun (WGS) entry which is preliminary data.</text>
</comment>
<dbReference type="EMBL" id="JAHLFG010000062">
    <property type="protein sequence ID" value="MBU3826958.1"/>
    <property type="molecule type" value="Genomic_DNA"/>
</dbReference>
<evidence type="ECO:0000313" key="8">
    <source>
        <dbReference type="EMBL" id="MBU3826958.1"/>
    </source>
</evidence>
<dbReference type="SUPFAM" id="SSF51556">
    <property type="entry name" value="Metallo-dependent hydrolases"/>
    <property type="match status" value="1"/>
</dbReference>
<dbReference type="Proteomes" id="UP000824150">
    <property type="component" value="Unassembled WGS sequence"/>
</dbReference>
<comment type="pathway">
    <text evidence="2 7">Carbohydrate metabolism; pentose and glucuronate interconversion.</text>
</comment>
<dbReference type="PANTHER" id="PTHR30068:SF4">
    <property type="entry name" value="URONATE ISOMERASE"/>
    <property type="match status" value="1"/>
</dbReference>
<name>A0A9E2KNV5_9GAMM</name>
<evidence type="ECO:0000313" key="9">
    <source>
        <dbReference type="Proteomes" id="UP000824150"/>
    </source>
</evidence>
<gene>
    <name evidence="7 8" type="primary">uxaC</name>
    <name evidence="8" type="ORF">IAA31_05660</name>
</gene>
<keyword evidence="6 7" id="KW-0413">Isomerase</keyword>
<dbReference type="AlphaFoldDB" id="A0A9E2KNV5"/>
<organism evidence="8 9">
    <name type="scientific">Candidatus Anaerobiospirillum merdipullorum</name>
    <dbReference type="NCBI Taxonomy" id="2838450"/>
    <lineage>
        <taxon>Bacteria</taxon>
        <taxon>Pseudomonadati</taxon>
        <taxon>Pseudomonadota</taxon>
        <taxon>Gammaproteobacteria</taxon>
        <taxon>Aeromonadales</taxon>
        <taxon>Succinivibrionaceae</taxon>
        <taxon>Anaerobiospirillum</taxon>
    </lineage>
</organism>
<evidence type="ECO:0000256" key="4">
    <source>
        <dbReference type="ARBA" id="ARBA00012546"/>
    </source>
</evidence>
<dbReference type="InterPro" id="IPR032466">
    <property type="entry name" value="Metal_Hydrolase"/>
</dbReference>
<dbReference type="Gene3D" id="3.20.20.140">
    <property type="entry name" value="Metal-dependent hydrolases"/>
    <property type="match status" value="1"/>
</dbReference>
<evidence type="ECO:0000256" key="7">
    <source>
        <dbReference type="HAMAP-Rule" id="MF_00675"/>
    </source>
</evidence>
<proteinExistence type="inferred from homology"/>
<reference evidence="8" key="1">
    <citation type="journal article" date="2021" name="PeerJ">
        <title>Extensive microbial diversity within the chicken gut microbiome revealed by metagenomics and culture.</title>
        <authorList>
            <person name="Gilroy R."/>
            <person name="Ravi A."/>
            <person name="Getino M."/>
            <person name="Pursley I."/>
            <person name="Horton D.L."/>
            <person name="Alikhan N.F."/>
            <person name="Baker D."/>
            <person name="Gharbi K."/>
            <person name="Hall N."/>
            <person name="Watson M."/>
            <person name="Adriaenssens E.M."/>
            <person name="Foster-Nyarko E."/>
            <person name="Jarju S."/>
            <person name="Secka A."/>
            <person name="Antonio M."/>
            <person name="Oren A."/>
            <person name="Chaudhuri R.R."/>
            <person name="La Ragione R."/>
            <person name="Hildebrand F."/>
            <person name="Pallen M.J."/>
        </authorList>
    </citation>
    <scope>NUCLEOTIDE SEQUENCE</scope>
    <source>
        <strain evidence="8">687</strain>
    </source>
</reference>
<dbReference type="Gene3D" id="1.10.2020.10">
    <property type="entry name" value="uronate isomerase, domain 2, chain A"/>
    <property type="match status" value="1"/>
</dbReference>
<reference evidence="8" key="2">
    <citation type="submission" date="2021-04" db="EMBL/GenBank/DDBJ databases">
        <authorList>
            <person name="Gilroy R."/>
        </authorList>
    </citation>
    <scope>NUCLEOTIDE SEQUENCE</scope>
    <source>
        <strain evidence="8">687</strain>
    </source>
</reference>
<dbReference type="GO" id="GO:0019698">
    <property type="term" value="P:D-galacturonate catabolic process"/>
    <property type="evidence" value="ECO:0007669"/>
    <property type="project" value="TreeGrafter"/>
</dbReference>
<comment type="catalytic activity">
    <reaction evidence="7">
        <text>aldehydo-D-galacturonate = keto-D-tagaturonate</text>
        <dbReference type="Rhea" id="RHEA:27702"/>
        <dbReference type="ChEBI" id="CHEBI:12952"/>
        <dbReference type="ChEBI" id="CHEBI:17886"/>
    </reaction>
</comment>
<dbReference type="NCBIfam" id="NF002794">
    <property type="entry name" value="PRK02925.1"/>
    <property type="match status" value="1"/>
</dbReference>
<comment type="similarity">
    <text evidence="3 7">Belongs to the metallo-dependent hydrolases superfamily. Uronate isomerase family.</text>
</comment>
<comment type="catalytic activity">
    <reaction evidence="1 7">
        <text>D-glucuronate = D-fructuronate</text>
        <dbReference type="Rhea" id="RHEA:13049"/>
        <dbReference type="ChEBI" id="CHEBI:58720"/>
        <dbReference type="ChEBI" id="CHEBI:59863"/>
        <dbReference type="EC" id="5.3.1.12"/>
    </reaction>
</comment>
<evidence type="ECO:0000256" key="5">
    <source>
        <dbReference type="ARBA" id="ARBA00020555"/>
    </source>
</evidence>
<dbReference type="EC" id="5.3.1.12" evidence="4 7"/>
<dbReference type="Pfam" id="PF02614">
    <property type="entry name" value="UxaC"/>
    <property type="match status" value="1"/>
</dbReference>